<feature type="transmembrane region" description="Helical" evidence="1">
    <location>
        <begin position="25"/>
        <end position="44"/>
    </location>
</feature>
<dbReference type="Pfam" id="PF04286">
    <property type="entry name" value="DUF445"/>
    <property type="match status" value="1"/>
</dbReference>
<dbReference type="EMBL" id="JBHRTP010000006">
    <property type="protein sequence ID" value="MFC3106773.1"/>
    <property type="molecule type" value="Genomic_DNA"/>
</dbReference>
<accession>A0ABV7EVH7</accession>
<reference evidence="3" key="1">
    <citation type="journal article" date="2019" name="Int. J. Syst. Evol. Microbiol.">
        <title>The Global Catalogue of Microorganisms (GCM) 10K type strain sequencing project: providing services to taxonomists for standard genome sequencing and annotation.</title>
        <authorList>
            <consortium name="The Broad Institute Genomics Platform"/>
            <consortium name="The Broad Institute Genome Sequencing Center for Infectious Disease"/>
            <person name="Wu L."/>
            <person name="Ma J."/>
        </authorList>
    </citation>
    <scope>NUCLEOTIDE SEQUENCE [LARGE SCALE GENOMIC DNA]</scope>
    <source>
        <strain evidence="3">KCTC 42986</strain>
    </source>
</reference>
<evidence type="ECO:0000313" key="3">
    <source>
        <dbReference type="Proteomes" id="UP001595530"/>
    </source>
</evidence>
<feature type="transmembrane region" description="Helical" evidence="1">
    <location>
        <begin position="418"/>
        <end position="437"/>
    </location>
</feature>
<organism evidence="2 3">
    <name type="scientific">Undibacterium arcticum</name>
    <dbReference type="NCBI Taxonomy" id="1762892"/>
    <lineage>
        <taxon>Bacteria</taxon>
        <taxon>Pseudomonadati</taxon>
        <taxon>Pseudomonadota</taxon>
        <taxon>Betaproteobacteria</taxon>
        <taxon>Burkholderiales</taxon>
        <taxon>Oxalobacteraceae</taxon>
        <taxon>Undibacterium</taxon>
    </lineage>
</organism>
<dbReference type="Proteomes" id="UP001595530">
    <property type="component" value="Unassembled WGS sequence"/>
</dbReference>
<dbReference type="PANTHER" id="PTHR38442">
    <property type="entry name" value="INNER MEMBRANE PROTEIN-RELATED"/>
    <property type="match status" value="1"/>
</dbReference>
<dbReference type="InterPro" id="IPR007383">
    <property type="entry name" value="DUF445"/>
</dbReference>
<evidence type="ECO:0000256" key="1">
    <source>
        <dbReference type="SAM" id="Phobius"/>
    </source>
</evidence>
<protein>
    <submittedName>
        <fullName evidence="2">DUF445 domain-containing protein</fullName>
    </submittedName>
</protein>
<keyword evidence="1" id="KW-0472">Membrane</keyword>
<dbReference type="RefSeq" id="WP_390330707.1">
    <property type="nucleotide sequence ID" value="NZ_JBHRTP010000006.1"/>
</dbReference>
<keyword evidence="1" id="KW-0812">Transmembrane</keyword>
<proteinExistence type="predicted"/>
<evidence type="ECO:0000313" key="2">
    <source>
        <dbReference type="EMBL" id="MFC3106773.1"/>
    </source>
</evidence>
<keyword evidence="3" id="KW-1185">Reference proteome</keyword>
<name>A0ABV7EVH7_9BURK</name>
<keyword evidence="1" id="KW-1133">Transmembrane helix</keyword>
<gene>
    <name evidence="2" type="ORF">ACFOFO_02150</name>
</gene>
<feature type="transmembrane region" description="Helical" evidence="1">
    <location>
        <begin position="56"/>
        <end position="79"/>
    </location>
</feature>
<comment type="caution">
    <text evidence="2">The sequence shown here is derived from an EMBL/GenBank/DDBJ whole genome shotgun (WGS) entry which is preliminary data.</text>
</comment>
<sequence length="438" mass="49064">MAKPIGPSHNLTTQMKNIDKKQALANMRLFATSLLLLVAALYILARSRHGHHAWDWVAAFAEAAMIGALADWFAVVALFKHPLGLPIPHTAIIPRNKERIADNLAAFVRDKFLDTEVLVEKVREFNPTLKIAAWLTRGANAALLADKLVAVFVGALDFIDDLQVRQLLRSAVAQRLQQLDVGVLAGRLLDTLTEDNRHQALLDAGLRRCARLLDDPDNQKVLAGMILEVAGREYPTMLRMVGVVSNTEELSEKIAASLVAGVNRWLHDISDDPQHPRRRQFDDTVTEFIEHLKHDPAYHARIAQWKHQLLSAPLVAQYIDGLWDQLKTWLRDDLARDDSAVRRKIAAGAGQLGQWLTDNPQLRDSVNQHMADAARALVFDLRETISHHIASTVKKWEDSELVRELELSIGRDLQFIRINGTLVGGLIGLILHGLFLFL</sequence>
<dbReference type="PANTHER" id="PTHR38442:SF1">
    <property type="entry name" value="INNER MEMBRANE PROTEIN"/>
    <property type="match status" value="1"/>
</dbReference>